<dbReference type="STRING" id="343874.GCA_000805695_00786"/>
<accession>A0A376G1F8</accession>
<dbReference type="PANTHER" id="PTHR13878">
    <property type="entry name" value="GULONOLACTONE OXIDASE"/>
    <property type="match status" value="1"/>
</dbReference>
<dbReference type="InterPro" id="IPR006094">
    <property type="entry name" value="Oxid_FAD_bind_N"/>
</dbReference>
<name>A0A376G1F8_9FLAO</name>
<keyword evidence="2 4" id="KW-0560">Oxidoreductase</keyword>
<dbReference type="PANTHER" id="PTHR13878:SF53">
    <property type="entry name" value="CYTOKININ DEHYDROGENASE 6"/>
    <property type="match status" value="1"/>
</dbReference>
<reference evidence="4 5" key="1">
    <citation type="submission" date="2018-06" db="EMBL/GenBank/DDBJ databases">
        <authorList>
            <consortium name="Pathogen Informatics"/>
            <person name="Doyle S."/>
        </authorList>
    </citation>
    <scope>NUCLEOTIDE SEQUENCE [LARGE SCALE GENOMIC DNA]</scope>
    <source>
        <strain evidence="4 5">NCTC13456</strain>
    </source>
</reference>
<dbReference type="EMBL" id="UFXS01000001">
    <property type="protein sequence ID" value="STD54154.1"/>
    <property type="molecule type" value="Genomic_DNA"/>
</dbReference>
<evidence type="ECO:0000259" key="3">
    <source>
        <dbReference type="PROSITE" id="PS51387"/>
    </source>
</evidence>
<dbReference type="Proteomes" id="UP000254737">
    <property type="component" value="Unassembled WGS sequence"/>
</dbReference>
<dbReference type="RefSeq" id="WP_114998961.1">
    <property type="nucleotide sequence ID" value="NZ_UFXS01000001.1"/>
</dbReference>
<dbReference type="AlphaFoldDB" id="A0A376G1F8"/>
<dbReference type="PROSITE" id="PS51387">
    <property type="entry name" value="FAD_PCMH"/>
    <property type="match status" value="1"/>
</dbReference>
<comment type="similarity">
    <text evidence="1">Belongs to the oxygen-dependent FAD-linked oxidoreductase family.</text>
</comment>
<feature type="domain" description="FAD-binding PCMH-type" evidence="3">
    <location>
        <begin position="15"/>
        <end position="181"/>
    </location>
</feature>
<dbReference type="InterPro" id="IPR036318">
    <property type="entry name" value="FAD-bd_PCMH-like_sf"/>
</dbReference>
<gene>
    <name evidence="4" type="primary">dprE1</name>
    <name evidence="4" type="ORF">NCTC13456_00866</name>
</gene>
<proteinExistence type="inferred from homology"/>
<dbReference type="InterPro" id="IPR050432">
    <property type="entry name" value="FAD-linked_Oxidoreductases_BP"/>
</dbReference>
<dbReference type="SUPFAM" id="SSF56176">
    <property type="entry name" value="FAD-binding/transporter-associated domain-like"/>
    <property type="match status" value="1"/>
</dbReference>
<dbReference type="GO" id="GO:0016491">
    <property type="term" value="F:oxidoreductase activity"/>
    <property type="evidence" value="ECO:0007669"/>
    <property type="project" value="UniProtKB-KW"/>
</dbReference>
<dbReference type="Pfam" id="PF01565">
    <property type="entry name" value="FAD_binding_4"/>
    <property type="match status" value="1"/>
</dbReference>
<organism evidence="4 5">
    <name type="scientific">Empedobacter falsenii</name>
    <dbReference type="NCBI Taxonomy" id="343874"/>
    <lineage>
        <taxon>Bacteria</taxon>
        <taxon>Pseudomonadati</taxon>
        <taxon>Bacteroidota</taxon>
        <taxon>Flavobacteriia</taxon>
        <taxon>Flavobacteriales</taxon>
        <taxon>Weeksellaceae</taxon>
        <taxon>Empedobacter</taxon>
    </lineage>
</organism>
<evidence type="ECO:0000313" key="4">
    <source>
        <dbReference type="EMBL" id="STD54154.1"/>
    </source>
</evidence>
<dbReference type="InterPro" id="IPR016169">
    <property type="entry name" value="FAD-bd_PCMH_sub2"/>
</dbReference>
<evidence type="ECO:0000313" key="5">
    <source>
        <dbReference type="Proteomes" id="UP000254737"/>
    </source>
</evidence>
<dbReference type="Gene3D" id="3.30.465.10">
    <property type="match status" value="1"/>
</dbReference>
<dbReference type="GO" id="GO:0071949">
    <property type="term" value="F:FAD binding"/>
    <property type="evidence" value="ECO:0007669"/>
    <property type="project" value="InterPro"/>
</dbReference>
<protein>
    <submittedName>
        <fullName evidence="4">Probable decaprenylphosphoryl-beta-D-ribose oxidase</fullName>
        <ecNumber evidence="4">1.-.-.-</ecNumber>
    </submittedName>
</protein>
<sequence>MENKKLIPVANWGLYPSIKSNVVSPTTILEFQEAILSNEEVIARGNGRCYGDASLQNTIISTSKWNKFIDFDREHGIIEVESGVLLSDILEVSIPAGYFISVTPGTKFITVGGAIASDVHGKNHHIDGCFSDHLIHFDLMIENGDILHCSRNENTDLFWATIGGMGLTGIVISAKFMLKKIESAYIRNEAIQAKNLDEIFELFESSESWTYNVAWLDCLQKGTSLGKSIMLRGEHATLDELPKKIKNNPLKIKKKLNLNIPFFFPNFALNPLSIKIFNWLYFNKQGKKHLKNYVDYETFFYPLDAVHNWNRIYGKNGFIQYQFVIPKETGKEGMRKILETIAASGNGSFLVVLKLFGDNNSQAYNSFPMKGYTLALDFKVNNKLEKLIASLDKIVMDYGGHIYRTKDAMSNPALTDYLQHIDSPKFESMQNERINRFKQK</sequence>
<dbReference type="InterPro" id="IPR016166">
    <property type="entry name" value="FAD-bd_PCMH"/>
</dbReference>
<evidence type="ECO:0000256" key="2">
    <source>
        <dbReference type="ARBA" id="ARBA00023002"/>
    </source>
</evidence>
<evidence type="ECO:0000256" key="1">
    <source>
        <dbReference type="ARBA" id="ARBA00005466"/>
    </source>
</evidence>
<dbReference type="EC" id="1.-.-.-" evidence="4"/>